<feature type="coiled-coil region" evidence="1">
    <location>
        <begin position="372"/>
        <end position="399"/>
    </location>
</feature>
<organism evidence="3 4">
    <name type="scientific">Stylonychia lemnae</name>
    <name type="common">Ciliate</name>
    <dbReference type="NCBI Taxonomy" id="5949"/>
    <lineage>
        <taxon>Eukaryota</taxon>
        <taxon>Sar</taxon>
        <taxon>Alveolata</taxon>
        <taxon>Ciliophora</taxon>
        <taxon>Intramacronucleata</taxon>
        <taxon>Spirotrichea</taxon>
        <taxon>Stichotrichia</taxon>
        <taxon>Sporadotrichida</taxon>
        <taxon>Oxytrichidae</taxon>
        <taxon>Stylonychinae</taxon>
        <taxon>Stylonychia</taxon>
    </lineage>
</organism>
<reference evidence="3 4" key="1">
    <citation type="submission" date="2014-06" db="EMBL/GenBank/DDBJ databases">
        <authorList>
            <person name="Swart Estienne"/>
        </authorList>
    </citation>
    <scope>NUCLEOTIDE SEQUENCE [LARGE SCALE GENOMIC DNA]</scope>
    <source>
        <strain evidence="3 4">130c</strain>
    </source>
</reference>
<dbReference type="AlphaFoldDB" id="A0A078AFR8"/>
<dbReference type="Proteomes" id="UP000039865">
    <property type="component" value="Unassembled WGS sequence"/>
</dbReference>
<protein>
    <submittedName>
        <fullName evidence="3">Uncharacterized protein</fullName>
    </submittedName>
</protein>
<keyword evidence="4" id="KW-1185">Reference proteome</keyword>
<evidence type="ECO:0000313" key="3">
    <source>
        <dbReference type="EMBL" id="CDW81079.1"/>
    </source>
</evidence>
<feature type="signal peptide" evidence="2">
    <location>
        <begin position="1"/>
        <end position="21"/>
    </location>
</feature>
<gene>
    <name evidence="3" type="primary">Contig15288.g16284</name>
    <name evidence="3" type="ORF">STYLEM_10087</name>
</gene>
<feature type="chain" id="PRO_5001729385" evidence="2">
    <location>
        <begin position="22"/>
        <end position="514"/>
    </location>
</feature>
<keyword evidence="1" id="KW-0175">Coiled coil</keyword>
<evidence type="ECO:0000256" key="1">
    <source>
        <dbReference type="SAM" id="Coils"/>
    </source>
</evidence>
<keyword evidence="2" id="KW-0732">Signal</keyword>
<proteinExistence type="predicted"/>
<evidence type="ECO:0000313" key="4">
    <source>
        <dbReference type="Proteomes" id="UP000039865"/>
    </source>
</evidence>
<dbReference type="EMBL" id="CCKQ01009585">
    <property type="protein sequence ID" value="CDW81079.1"/>
    <property type="molecule type" value="Genomic_DNA"/>
</dbReference>
<sequence>MQMRPIFVTASVALFLGSALTLKASTSSKLRALNKSGIQSKLRLRTNVEDNYYPYQNDVRYDNDHYNDGYDSGYVHRYSNDYDNGYIYGSSGYDNYGYDGSQGYDIYQSGYDSYDESRGYGYQNNYYSRIYSNDYDNGYNYYSSLYNNDYDNGYNYYSSIYSNDYDNGYSYQNNDYDNGYGYLNNYYSSIYNNDYDNGYSYQNNYYDDGYGYQRNYYSNYYSNYNDHGYGNQDYGYGYENQNYGYGSYYQDDAYNGYGYGNHNYGYESYSDNGYGYESHCDSEHGYGYGHSNDDQEVPSFYSDPAYSQCIMKQVYYNMTEDDNNTVNSLFNEAVEIAQAILPEYLDEIEDARRIFYFNARYICTYRQLYYYVDQLNNSLNEYRDEYYEYLATKQEQEEKWEPSEYDLERVENLIDLYLSYDKKANEDEIYEEINAKLEKVTSQEEFELEFSEQQRIVYEKIAEIVKKNSKNSKNKKSKNRAENKSIASAFNIGDLLHASANLARIGQHAQKTRE</sequence>
<accession>A0A078AFR8</accession>
<name>A0A078AFR8_STYLE</name>
<dbReference type="InParanoid" id="A0A078AFR8"/>
<evidence type="ECO:0000256" key="2">
    <source>
        <dbReference type="SAM" id="SignalP"/>
    </source>
</evidence>